<feature type="non-terminal residue" evidence="2">
    <location>
        <position position="87"/>
    </location>
</feature>
<sequence>VFLMVVLATLYLVLVLIVDSHRGLIAQNIYHTLSVLLLSAGMLFISYCCAGTQLPHINMPCLTVLVWYLLFSLNSLAEEEMERIAAR</sequence>
<dbReference type="Proteomes" id="UP001432322">
    <property type="component" value="Unassembled WGS sequence"/>
</dbReference>
<comment type="caution">
    <text evidence="2">The sequence shown here is derived from an EMBL/GenBank/DDBJ whole genome shotgun (WGS) entry which is preliminary data.</text>
</comment>
<feature type="transmembrane region" description="Helical" evidence="1">
    <location>
        <begin position="30"/>
        <end position="50"/>
    </location>
</feature>
<dbReference type="EMBL" id="BTSY01000003">
    <property type="protein sequence ID" value="GMT17182.1"/>
    <property type="molecule type" value="Genomic_DNA"/>
</dbReference>
<organism evidence="2 3">
    <name type="scientific">Pristionchus fissidentatus</name>
    <dbReference type="NCBI Taxonomy" id="1538716"/>
    <lineage>
        <taxon>Eukaryota</taxon>
        <taxon>Metazoa</taxon>
        <taxon>Ecdysozoa</taxon>
        <taxon>Nematoda</taxon>
        <taxon>Chromadorea</taxon>
        <taxon>Rhabditida</taxon>
        <taxon>Rhabditina</taxon>
        <taxon>Diplogasteromorpha</taxon>
        <taxon>Diplogasteroidea</taxon>
        <taxon>Neodiplogasteridae</taxon>
        <taxon>Pristionchus</taxon>
    </lineage>
</organism>
<keyword evidence="1" id="KW-0812">Transmembrane</keyword>
<keyword evidence="1" id="KW-1133">Transmembrane helix</keyword>
<dbReference type="AlphaFoldDB" id="A0AAV5VBX0"/>
<evidence type="ECO:0000313" key="3">
    <source>
        <dbReference type="Proteomes" id="UP001432322"/>
    </source>
</evidence>
<evidence type="ECO:0000256" key="1">
    <source>
        <dbReference type="SAM" id="Phobius"/>
    </source>
</evidence>
<gene>
    <name evidence="2" type="ORF">PFISCL1PPCAC_8479</name>
</gene>
<reference evidence="2" key="1">
    <citation type="submission" date="2023-10" db="EMBL/GenBank/DDBJ databases">
        <title>Genome assembly of Pristionchus species.</title>
        <authorList>
            <person name="Yoshida K."/>
            <person name="Sommer R.J."/>
        </authorList>
    </citation>
    <scope>NUCLEOTIDE SEQUENCE</scope>
    <source>
        <strain evidence="2">RS5133</strain>
    </source>
</reference>
<accession>A0AAV5VBX0</accession>
<name>A0AAV5VBX0_9BILA</name>
<proteinExistence type="predicted"/>
<keyword evidence="3" id="KW-1185">Reference proteome</keyword>
<protein>
    <submittedName>
        <fullName evidence="2">Uncharacterized protein</fullName>
    </submittedName>
</protein>
<evidence type="ECO:0000313" key="2">
    <source>
        <dbReference type="EMBL" id="GMT17182.1"/>
    </source>
</evidence>
<keyword evidence="1" id="KW-0472">Membrane</keyword>
<feature type="non-terminal residue" evidence="2">
    <location>
        <position position="1"/>
    </location>
</feature>